<evidence type="ECO:0000256" key="2">
    <source>
        <dbReference type="ARBA" id="ARBA00020355"/>
    </source>
</evidence>
<keyword evidence="12" id="KW-1185">Reference proteome</keyword>
<feature type="domain" description="Cyclic nucleotide-binding" evidence="10">
    <location>
        <begin position="216"/>
        <end position="311"/>
    </location>
</feature>
<dbReference type="PROSITE" id="PS00888">
    <property type="entry name" value="CNMP_BINDING_1"/>
    <property type="match status" value="1"/>
</dbReference>
<dbReference type="SMART" id="SM00100">
    <property type="entry name" value="cNMP"/>
    <property type="match status" value="2"/>
</dbReference>
<dbReference type="InterPro" id="IPR050503">
    <property type="entry name" value="cAMP-dep_PK_reg_su-like"/>
</dbReference>
<feature type="domain" description="Cyclic nucleotide-binding" evidence="10">
    <location>
        <begin position="86"/>
        <end position="207"/>
    </location>
</feature>
<dbReference type="GO" id="GO:0005952">
    <property type="term" value="C:cAMP-dependent protein kinase complex"/>
    <property type="evidence" value="ECO:0007669"/>
    <property type="project" value="InterPro"/>
</dbReference>
<feature type="binding site" evidence="8">
    <location>
        <position position="166"/>
    </location>
    <ligand>
        <name>3',5'-cyclic AMP</name>
        <dbReference type="ChEBI" id="CHEBI:58165"/>
        <label>1</label>
    </ligand>
</feature>
<feature type="binding site" evidence="8">
    <location>
        <position position="277"/>
    </location>
    <ligand>
        <name>3',5'-cyclic AMP</name>
        <dbReference type="ChEBI" id="CHEBI:58165"/>
        <label>2</label>
    </ligand>
</feature>
<dbReference type="SUPFAM" id="SSF51206">
    <property type="entry name" value="cAMP-binding domain-like"/>
    <property type="match status" value="2"/>
</dbReference>
<evidence type="ECO:0000256" key="9">
    <source>
        <dbReference type="SAM" id="MobiDB-lite"/>
    </source>
</evidence>
<keyword evidence="5" id="KW-0677">Repeat</keyword>
<evidence type="ECO:0000256" key="6">
    <source>
        <dbReference type="ARBA" id="ARBA00022741"/>
    </source>
</evidence>
<comment type="similarity">
    <text evidence="1">Belongs to the cAMP-dependent kinase regulatory chain family.</text>
</comment>
<gene>
    <name evidence="11" type="ORF">PPERSA_12079</name>
</gene>
<dbReference type="InterPro" id="IPR018488">
    <property type="entry name" value="cNMP-bd_CS"/>
</dbReference>
<dbReference type="PROSITE" id="PS50042">
    <property type="entry name" value="CNMP_BINDING_3"/>
    <property type="match status" value="2"/>
</dbReference>
<dbReference type="GO" id="GO:0033554">
    <property type="term" value="P:cellular response to stress"/>
    <property type="evidence" value="ECO:0007669"/>
    <property type="project" value="UniProtKB-ARBA"/>
</dbReference>
<evidence type="ECO:0000259" key="10">
    <source>
        <dbReference type="PROSITE" id="PS50042"/>
    </source>
</evidence>
<dbReference type="GO" id="GO:0030552">
    <property type="term" value="F:cAMP binding"/>
    <property type="evidence" value="ECO:0007669"/>
    <property type="project" value="UniProtKB-KW"/>
</dbReference>
<dbReference type="Gene3D" id="2.60.120.10">
    <property type="entry name" value="Jelly Rolls"/>
    <property type="match status" value="2"/>
</dbReference>
<dbReference type="CDD" id="cd00038">
    <property type="entry name" value="CAP_ED"/>
    <property type="match status" value="2"/>
</dbReference>
<dbReference type="InterPro" id="IPR018490">
    <property type="entry name" value="cNMP-bd_dom_sf"/>
</dbReference>
<proteinExistence type="inferred from homology"/>
<dbReference type="OrthoDB" id="417078at2759"/>
<dbReference type="InParanoid" id="A0A0V0R8Y6"/>
<keyword evidence="6 8" id="KW-0547">Nucleotide-binding</keyword>
<dbReference type="Proteomes" id="UP000054937">
    <property type="component" value="Unassembled WGS sequence"/>
</dbReference>
<dbReference type="InterPro" id="IPR000595">
    <property type="entry name" value="cNMP-bd_dom"/>
</dbReference>
<evidence type="ECO:0000256" key="3">
    <source>
        <dbReference type="ARBA" id="ARBA00022553"/>
    </source>
</evidence>
<evidence type="ECO:0000256" key="1">
    <source>
        <dbReference type="ARBA" id="ARBA00005753"/>
    </source>
</evidence>
<evidence type="ECO:0000256" key="7">
    <source>
        <dbReference type="ARBA" id="ARBA00023149"/>
    </source>
</evidence>
<comment type="caution">
    <text evidence="11">The sequence shown here is derived from an EMBL/GenBank/DDBJ whole genome shotgun (WGS) entry which is preliminary data.</text>
</comment>
<evidence type="ECO:0000256" key="8">
    <source>
        <dbReference type="PIRSR" id="PIRSR000548-1"/>
    </source>
</evidence>
<evidence type="ECO:0000313" key="12">
    <source>
        <dbReference type="Proteomes" id="UP000054937"/>
    </source>
</evidence>
<dbReference type="OMA" id="PENYIEW"/>
<evidence type="ECO:0000256" key="5">
    <source>
        <dbReference type="ARBA" id="ARBA00022737"/>
    </source>
</evidence>
<dbReference type="GO" id="GO:0005829">
    <property type="term" value="C:cytosol"/>
    <property type="evidence" value="ECO:0007669"/>
    <property type="project" value="TreeGrafter"/>
</dbReference>
<dbReference type="FunFam" id="2.60.120.10:FF:000039">
    <property type="entry name" value="cAMP-dependent protein kinase regulatory subunit"/>
    <property type="match status" value="1"/>
</dbReference>
<dbReference type="AlphaFoldDB" id="A0A0V0R8Y6"/>
<keyword evidence="7 8" id="KW-0114">cAMP</keyword>
<dbReference type="PANTHER" id="PTHR11635:SF152">
    <property type="entry name" value="CAMP-DEPENDENT PROTEIN KINASE TYPE I REGULATORY SUBUNIT-RELATED"/>
    <property type="match status" value="1"/>
</dbReference>
<dbReference type="EMBL" id="LDAU01000013">
    <property type="protein sequence ID" value="KRX10955.1"/>
    <property type="molecule type" value="Genomic_DNA"/>
</dbReference>
<protein>
    <recommendedName>
        <fullName evidence="2">cAMP-dependent protein kinase regulatory subunit</fullName>
    </recommendedName>
</protein>
<sequence length="329" mass="37953">MYKDKVDKIQRKDIEDSGLNTPDDSSEDDIVEEVQIFKKDIKKQRQSVSAEVFGQFNKKENFVPKVVSKPQELQQRIKDKLNQAFMFNSLTDKEKEIVMLAMEEKKFKKGDWVIKQGEEGNDLYVIDQGQLDCYKLYSGESQPQKLKVYQPGESFGELALLYNTKRAASIQAISDSVLFSLDRSTFNHIVRDASIRKREKYEQVLTQWSIFKSISDPYEKTKIADIIEEVQPQNGQILLKQGTYESDIYLVLEGEVEAQDKNGQTQFTYKANDYFGEISVVLNKPQPFNFVVKGSNTVLVVIAKRSYDSTLKIVENVLIQNAQKYKQFL</sequence>
<dbReference type="PANTHER" id="PTHR11635">
    <property type="entry name" value="CAMP-DEPENDENT PROTEIN KINASE REGULATORY CHAIN"/>
    <property type="match status" value="1"/>
</dbReference>
<evidence type="ECO:0000313" key="11">
    <source>
        <dbReference type="EMBL" id="KRX10955.1"/>
    </source>
</evidence>
<keyword evidence="3" id="KW-0597">Phosphoprotein</keyword>
<dbReference type="PRINTS" id="PR00103">
    <property type="entry name" value="CAMPKINASE"/>
</dbReference>
<dbReference type="InterPro" id="IPR014710">
    <property type="entry name" value="RmlC-like_jellyroll"/>
</dbReference>
<feature type="binding site" evidence="8">
    <location>
        <position position="157"/>
    </location>
    <ligand>
        <name>3',5'-cyclic AMP</name>
        <dbReference type="ChEBI" id="CHEBI:58165"/>
        <label>1</label>
    </ligand>
</feature>
<accession>A0A0V0R8Y6</accession>
<dbReference type="GO" id="GO:0004862">
    <property type="term" value="F:cAMP-dependent protein kinase inhibitor activity"/>
    <property type="evidence" value="ECO:0007669"/>
    <property type="project" value="TreeGrafter"/>
</dbReference>
<dbReference type="PIRSF" id="PIRSF000548">
    <property type="entry name" value="PK_regulatory"/>
    <property type="match status" value="1"/>
</dbReference>
<organism evidence="11 12">
    <name type="scientific">Pseudocohnilembus persalinus</name>
    <name type="common">Ciliate</name>
    <dbReference type="NCBI Taxonomy" id="266149"/>
    <lineage>
        <taxon>Eukaryota</taxon>
        <taxon>Sar</taxon>
        <taxon>Alveolata</taxon>
        <taxon>Ciliophora</taxon>
        <taxon>Intramacronucleata</taxon>
        <taxon>Oligohymenophorea</taxon>
        <taxon>Scuticociliatia</taxon>
        <taxon>Philasterida</taxon>
        <taxon>Pseudocohnilembidae</taxon>
        <taxon>Pseudocohnilembus</taxon>
    </lineage>
</organism>
<dbReference type="InterPro" id="IPR012198">
    <property type="entry name" value="cAMP_dep_PK_reg_su"/>
</dbReference>
<feature type="region of interest" description="Disordered" evidence="9">
    <location>
        <begin position="1"/>
        <end position="28"/>
    </location>
</feature>
<dbReference type="GO" id="GO:0034236">
    <property type="term" value="F:protein kinase A catalytic subunit binding"/>
    <property type="evidence" value="ECO:0007669"/>
    <property type="project" value="TreeGrafter"/>
</dbReference>
<dbReference type="Pfam" id="PF00027">
    <property type="entry name" value="cNMP_binding"/>
    <property type="match status" value="2"/>
</dbReference>
<name>A0A0V0R8Y6_PSEPJ</name>
<dbReference type="PROSITE" id="PS00889">
    <property type="entry name" value="CNMP_BINDING_2"/>
    <property type="match status" value="1"/>
</dbReference>
<evidence type="ECO:0000256" key="4">
    <source>
        <dbReference type="ARBA" id="ARBA00022566"/>
    </source>
</evidence>
<reference evidence="11 12" key="1">
    <citation type="journal article" date="2015" name="Sci. Rep.">
        <title>Genome of the facultative scuticociliatosis pathogen Pseudocohnilembus persalinus provides insight into its virulence through horizontal gene transfer.</title>
        <authorList>
            <person name="Xiong J."/>
            <person name="Wang G."/>
            <person name="Cheng J."/>
            <person name="Tian M."/>
            <person name="Pan X."/>
            <person name="Warren A."/>
            <person name="Jiang C."/>
            <person name="Yuan D."/>
            <person name="Miao W."/>
        </authorList>
    </citation>
    <scope>NUCLEOTIDE SEQUENCE [LARGE SCALE GENOMIC DNA]</scope>
    <source>
        <strain evidence="11">36N120E</strain>
    </source>
</reference>
<keyword evidence="4 8" id="KW-0116">cAMP-binding</keyword>
<feature type="compositionally biased region" description="Basic and acidic residues" evidence="9">
    <location>
        <begin position="1"/>
        <end position="15"/>
    </location>
</feature>